<dbReference type="RefSeq" id="WP_089859798.1">
    <property type="nucleotide sequence ID" value="NZ_FOTI01000006.1"/>
</dbReference>
<protein>
    <submittedName>
        <fullName evidence="8">Cell division protein FtsQ</fullName>
    </submittedName>
</protein>
<keyword evidence="4" id="KW-1133">Transmembrane helix</keyword>
<dbReference type="InterPro" id="IPR005548">
    <property type="entry name" value="Cell_div_FtsQ/DivIB_C"/>
</dbReference>
<dbReference type="Pfam" id="PF08478">
    <property type="entry name" value="POTRA_1"/>
    <property type="match status" value="1"/>
</dbReference>
<accession>A0A1I4GET6</accession>
<reference evidence="8 9" key="1">
    <citation type="submission" date="2016-10" db="EMBL/GenBank/DDBJ databases">
        <authorList>
            <person name="de Groot N.N."/>
        </authorList>
    </citation>
    <scope>NUCLEOTIDE SEQUENCE [LARGE SCALE GENOMIC DNA]</scope>
    <source>
        <strain evidence="8 9">ATCC 51327</strain>
    </source>
</reference>
<keyword evidence="3" id="KW-0812">Transmembrane</keyword>
<dbReference type="Gene3D" id="3.10.20.310">
    <property type="entry name" value="membrane protein fhac"/>
    <property type="match status" value="1"/>
</dbReference>
<dbReference type="InterPro" id="IPR050487">
    <property type="entry name" value="FtsQ_DivIB"/>
</dbReference>
<proteinExistence type="predicted"/>
<dbReference type="Pfam" id="PF03799">
    <property type="entry name" value="FtsQ_DivIB_C"/>
    <property type="match status" value="1"/>
</dbReference>
<gene>
    <name evidence="8" type="ORF">SAMN02983006_00719</name>
</gene>
<dbReference type="OrthoDB" id="2111357at2"/>
<evidence type="ECO:0000256" key="3">
    <source>
        <dbReference type="ARBA" id="ARBA00022692"/>
    </source>
</evidence>
<dbReference type="STRING" id="29563.SAMN02983006_00719"/>
<dbReference type="Proteomes" id="UP000199006">
    <property type="component" value="Unassembled WGS sequence"/>
</dbReference>
<feature type="domain" description="Cell division protein FtsQ/DivIB C-terminal" evidence="6">
    <location>
        <begin position="101"/>
        <end position="223"/>
    </location>
</feature>
<evidence type="ECO:0000256" key="4">
    <source>
        <dbReference type="ARBA" id="ARBA00022989"/>
    </source>
</evidence>
<evidence type="ECO:0000256" key="2">
    <source>
        <dbReference type="ARBA" id="ARBA00022618"/>
    </source>
</evidence>
<dbReference type="InterPro" id="IPR013685">
    <property type="entry name" value="POTRA_FtsQ_type"/>
</dbReference>
<evidence type="ECO:0000259" key="6">
    <source>
        <dbReference type="Pfam" id="PF03799"/>
    </source>
</evidence>
<dbReference type="GO" id="GO:0005886">
    <property type="term" value="C:plasma membrane"/>
    <property type="evidence" value="ECO:0007669"/>
    <property type="project" value="TreeGrafter"/>
</dbReference>
<organism evidence="8 9">
    <name type="scientific">Halanaerobium salsuginis</name>
    <dbReference type="NCBI Taxonomy" id="29563"/>
    <lineage>
        <taxon>Bacteria</taxon>
        <taxon>Bacillati</taxon>
        <taxon>Bacillota</taxon>
        <taxon>Clostridia</taxon>
        <taxon>Halanaerobiales</taxon>
        <taxon>Halanaerobiaceae</taxon>
        <taxon>Halanaerobium</taxon>
    </lineage>
</organism>
<evidence type="ECO:0000313" key="8">
    <source>
        <dbReference type="EMBL" id="SFL28572.1"/>
    </source>
</evidence>
<dbReference type="EMBL" id="FOTI01000006">
    <property type="protein sequence ID" value="SFL28572.1"/>
    <property type="molecule type" value="Genomic_DNA"/>
</dbReference>
<evidence type="ECO:0000259" key="7">
    <source>
        <dbReference type="Pfam" id="PF08478"/>
    </source>
</evidence>
<feature type="domain" description="POTRA" evidence="7">
    <location>
        <begin position="28"/>
        <end position="96"/>
    </location>
</feature>
<keyword evidence="1" id="KW-1003">Cell membrane</keyword>
<dbReference type="PANTHER" id="PTHR37820">
    <property type="entry name" value="CELL DIVISION PROTEIN DIVIB"/>
    <property type="match status" value="1"/>
</dbReference>
<keyword evidence="5" id="KW-0131">Cell cycle</keyword>
<keyword evidence="4" id="KW-0472">Membrane</keyword>
<evidence type="ECO:0000256" key="1">
    <source>
        <dbReference type="ARBA" id="ARBA00022475"/>
    </source>
</evidence>
<sequence length="234" mass="26977">MDKRYTVILLIIFFLLLVSLSFSFSPFFKIREFTIHSRNKIDQNSLRSYLTEFYGKNILFFNTDKLEAKLQQHNLISAVEVKKSYPSEIHIIIEERRPTAWIKNNGQQLIFSADGIILKEVSADQRPAIPQITGFPYLFSGQKINFPVEMKALLDIMSKFSTGFLAQIARINRQEDGIYKLYLTTGGGVNLGSSDQLEEKFAFLNSILKDIAKDQEKVDYINLQVIKHPVIKFK</sequence>
<dbReference type="PANTHER" id="PTHR37820:SF1">
    <property type="entry name" value="CELL DIVISION PROTEIN FTSQ"/>
    <property type="match status" value="1"/>
</dbReference>
<dbReference type="AlphaFoldDB" id="A0A1I4GET6"/>
<dbReference type="GO" id="GO:0051301">
    <property type="term" value="P:cell division"/>
    <property type="evidence" value="ECO:0007669"/>
    <property type="project" value="UniProtKB-KW"/>
</dbReference>
<evidence type="ECO:0000313" key="9">
    <source>
        <dbReference type="Proteomes" id="UP000199006"/>
    </source>
</evidence>
<evidence type="ECO:0000256" key="5">
    <source>
        <dbReference type="ARBA" id="ARBA00023306"/>
    </source>
</evidence>
<name>A0A1I4GET6_9FIRM</name>
<keyword evidence="2 8" id="KW-0132">Cell division</keyword>
<keyword evidence="9" id="KW-1185">Reference proteome</keyword>